<comment type="caution">
    <text evidence="8">The sequence shown here is derived from an EMBL/GenBank/DDBJ whole genome shotgun (WGS) entry which is preliminary data.</text>
</comment>
<evidence type="ECO:0000256" key="3">
    <source>
        <dbReference type="ARBA" id="ARBA00022771"/>
    </source>
</evidence>
<dbReference type="Proteomes" id="UP001303046">
    <property type="component" value="Unassembled WGS sequence"/>
</dbReference>
<evidence type="ECO:0000256" key="4">
    <source>
        <dbReference type="ARBA" id="ARBA00022833"/>
    </source>
</evidence>
<dbReference type="PANTHER" id="PTHR12675:SF12">
    <property type="entry name" value="PROTEIN MUSCLEBLIND"/>
    <property type="match status" value="1"/>
</dbReference>
<dbReference type="PROSITE" id="PS50103">
    <property type="entry name" value="ZF_C3H1"/>
    <property type="match status" value="2"/>
</dbReference>
<name>A0ABR1E9N5_NECAM</name>
<sequence>MAKLDLSGFVSQKQRFELSNISLRCLILHANHGLRKDIMDYPEYKTDYPGVVDDGERVVPHSPPRLRSTAGCFFRWWISRPLARFRAYHLSSDGRSIHAIAFPPTPPPASHQSARGFMFDENSNTAAGAGAVVAQSGALAPGTIPGNVSAPNSAIVTQLLNVKDSRWLQVEVCREFQRGQCARSDLECKFAHPPPHVDVQQGRVTACYDSIKGRCTRENPKCKYLHPPQHIKDQLLINGRNNLALKNLISAQLNQTATGQPIAVNPIAQIMQQQQAVAAANMMPTLPYPYYQGLVYSPVLQADPYQAAVSQQLQAAALLHGGGGGLLAAPAQLAQAAAAGVALAAAPSAAALQLPLAVSAATAASRKRPLDEESLAADQQQAHFLNLAAAVSAAAGVPCKRPAVDKNGAVVYSANPQPAQQFSPYVLPGLQGYVPAVSFSGPLPPRY</sequence>
<evidence type="ECO:0000256" key="5">
    <source>
        <dbReference type="ARBA" id="ARBA00038226"/>
    </source>
</evidence>
<evidence type="ECO:0000256" key="1">
    <source>
        <dbReference type="ARBA" id="ARBA00022723"/>
    </source>
</evidence>
<comment type="similarity">
    <text evidence="5">Belongs to the muscleblind family.</text>
</comment>
<reference evidence="8 9" key="1">
    <citation type="submission" date="2023-08" db="EMBL/GenBank/DDBJ databases">
        <title>A Necator americanus chromosomal reference genome.</title>
        <authorList>
            <person name="Ilik V."/>
            <person name="Petrzelkova K.J."/>
            <person name="Pardy F."/>
            <person name="Fuh T."/>
            <person name="Niatou-Singa F.S."/>
            <person name="Gouil Q."/>
            <person name="Baker L."/>
            <person name="Ritchie M.E."/>
            <person name="Jex A.R."/>
            <person name="Gazzola D."/>
            <person name="Li H."/>
            <person name="Toshio Fujiwara R."/>
            <person name="Zhan B."/>
            <person name="Aroian R.V."/>
            <person name="Pafco B."/>
            <person name="Schwarz E.M."/>
        </authorList>
    </citation>
    <scope>NUCLEOTIDE SEQUENCE [LARGE SCALE GENOMIC DNA]</scope>
    <source>
        <strain evidence="8 9">Aroian</strain>
        <tissue evidence="8">Whole animal</tissue>
    </source>
</reference>
<keyword evidence="4 6" id="KW-0862">Zinc</keyword>
<keyword evidence="2" id="KW-0677">Repeat</keyword>
<dbReference type="SMART" id="SM00356">
    <property type="entry name" value="ZnF_C3H1"/>
    <property type="match status" value="2"/>
</dbReference>
<feature type="zinc finger region" description="C3H1-type" evidence="6">
    <location>
        <begin position="201"/>
        <end position="229"/>
    </location>
</feature>
<feature type="domain" description="C3H1-type" evidence="7">
    <location>
        <begin position="167"/>
        <end position="195"/>
    </location>
</feature>
<evidence type="ECO:0000313" key="9">
    <source>
        <dbReference type="Proteomes" id="UP001303046"/>
    </source>
</evidence>
<organism evidence="8 9">
    <name type="scientific">Necator americanus</name>
    <name type="common">Human hookworm</name>
    <dbReference type="NCBI Taxonomy" id="51031"/>
    <lineage>
        <taxon>Eukaryota</taxon>
        <taxon>Metazoa</taxon>
        <taxon>Ecdysozoa</taxon>
        <taxon>Nematoda</taxon>
        <taxon>Chromadorea</taxon>
        <taxon>Rhabditida</taxon>
        <taxon>Rhabditina</taxon>
        <taxon>Rhabditomorpha</taxon>
        <taxon>Strongyloidea</taxon>
        <taxon>Ancylostomatidae</taxon>
        <taxon>Bunostominae</taxon>
        <taxon>Necator</taxon>
    </lineage>
</organism>
<dbReference type="EMBL" id="JAVFWL010000006">
    <property type="protein sequence ID" value="KAK6759336.1"/>
    <property type="molecule type" value="Genomic_DNA"/>
</dbReference>
<evidence type="ECO:0000313" key="8">
    <source>
        <dbReference type="EMBL" id="KAK6759336.1"/>
    </source>
</evidence>
<keyword evidence="1 6" id="KW-0479">Metal-binding</keyword>
<accession>A0ABR1E9N5</accession>
<evidence type="ECO:0000256" key="6">
    <source>
        <dbReference type="PROSITE-ProRule" id="PRU00723"/>
    </source>
</evidence>
<evidence type="ECO:0000256" key="2">
    <source>
        <dbReference type="ARBA" id="ARBA00022737"/>
    </source>
</evidence>
<dbReference type="PANTHER" id="PTHR12675">
    <property type="entry name" value="MUSCLEBLIND-LIKE PROTEIN"/>
    <property type="match status" value="1"/>
</dbReference>
<feature type="zinc finger region" description="C3H1-type" evidence="6">
    <location>
        <begin position="167"/>
        <end position="195"/>
    </location>
</feature>
<dbReference type="Pfam" id="PF22628">
    <property type="entry name" value="zf-CCCH_10"/>
    <property type="match status" value="2"/>
</dbReference>
<gene>
    <name evidence="8" type="primary">Necator_chrX.g21281</name>
    <name evidence="8" type="ORF">RB195_021120</name>
</gene>
<dbReference type="Gene3D" id="3.30.1370.210">
    <property type="match status" value="1"/>
</dbReference>
<protein>
    <recommendedName>
        <fullName evidence="7">C3H1-type domain-containing protein</fullName>
    </recommendedName>
</protein>
<dbReference type="InterPro" id="IPR000571">
    <property type="entry name" value="Znf_CCCH"/>
</dbReference>
<keyword evidence="3 6" id="KW-0863">Zinc-finger</keyword>
<feature type="domain" description="C3H1-type" evidence="7">
    <location>
        <begin position="201"/>
        <end position="229"/>
    </location>
</feature>
<proteinExistence type="inferred from homology"/>
<dbReference type="InterPro" id="IPR054429">
    <property type="entry name" value="Znf-CCCH_Muscleblind-like"/>
</dbReference>
<evidence type="ECO:0000259" key="7">
    <source>
        <dbReference type="PROSITE" id="PS50103"/>
    </source>
</evidence>
<keyword evidence="9" id="KW-1185">Reference proteome</keyword>